<evidence type="ECO:0000313" key="2">
    <source>
        <dbReference type="EMBL" id="GFS65671.1"/>
    </source>
</evidence>
<accession>A0A8X6MM47</accession>
<evidence type="ECO:0000256" key="1">
    <source>
        <dbReference type="SAM" id="MobiDB-lite"/>
    </source>
</evidence>
<dbReference type="Proteomes" id="UP000886998">
    <property type="component" value="Unassembled WGS sequence"/>
</dbReference>
<feature type="region of interest" description="Disordered" evidence="1">
    <location>
        <begin position="53"/>
        <end position="73"/>
    </location>
</feature>
<comment type="caution">
    <text evidence="2">The sequence shown here is derived from an EMBL/GenBank/DDBJ whole genome shotgun (WGS) entry which is preliminary data.</text>
</comment>
<name>A0A8X6MM47_9ARAC</name>
<proteinExistence type="predicted"/>
<organism evidence="2 3">
    <name type="scientific">Trichonephila inaurata madagascariensis</name>
    <dbReference type="NCBI Taxonomy" id="2747483"/>
    <lineage>
        <taxon>Eukaryota</taxon>
        <taxon>Metazoa</taxon>
        <taxon>Ecdysozoa</taxon>
        <taxon>Arthropoda</taxon>
        <taxon>Chelicerata</taxon>
        <taxon>Arachnida</taxon>
        <taxon>Araneae</taxon>
        <taxon>Araneomorphae</taxon>
        <taxon>Entelegynae</taxon>
        <taxon>Araneoidea</taxon>
        <taxon>Nephilidae</taxon>
        <taxon>Trichonephila</taxon>
        <taxon>Trichonephila inaurata</taxon>
    </lineage>
</organism>
<dbReference type="OrthoDB" id="8033604at2759"/>
<gene>
    <name evidence="2" type="ORF">TNIN_289061</name>
</gene>
<dbReference type="AlphaFoldDB" id="A0A8X6MM47"/>
<dbReference type="EMBL" id="BMAV01028183">
    <property type="protein sequence ID" value="GFS65671.1"/>
    <property type="molecule type" value="Genomic_DNA"/>
</dbReference>
<sequence>MGPSCAPYLSTSNLDSTLHPLMKGRVSLASYLATLHHFYVDDFTKWCRDRKKKKLNSSSANPKGDDRKGGFNLRKWQSNSETVIKEVSKSKILKWCAK</sequence>
<protein>
    <submittedName>
        <fullName evidence="2">Uncharacterized protein</fullName>
    </submittedName>
</protein>
<reference evidence="2" key="1">
    <citation type="submission" date="2020-08" db="EMBL/GenBank/DDBJ databases">
        <title>Multicomponent nature underlies the extraordinary mechanical properties of spider dragline silk.</title>
        <authorList>
            <person name="Kono N."/>
            <person name="Nakamura H."/>
            <person name="Mori M."/>
            <person name="Yoshida Y."/>
            <person name="Ohtoshi R."/>
            <person name="Malay A.D."/>
            <person name="Moran D.A.P."/>
            <person name="Tomita M."/>
            <person name="Numata K."/>
            <person name="Arakawa K."/>
        </authorList>
    </citation>
    <scope>NUCLEOTIDE SEQUENCE</scope>
</reference>
<evidence type="ECO:0000313" key="3">
    <source>
        <dbReference type="Proteomes" id="UP000886998"/>
    </source>
</evidence>
<keyword evidence="3" id="KW-1185">Reference proteome</keyword>